<dbReference type="InterPro" id="IPR016187">
    <property type="entry name" value="CTDL_fold"/>
</dbReference>
<dbReference type="RefSeq" id="XP_038056114.1">
    <property type="nucleotide sequence ID" value="XM_038200186.1"/>
</dbReference>
<organism evidence="2 3">
    <name type="scientific">Patiria miniata</name>
    <name type="common">Bat star</name>
    <name type="synonym">Asterina miniata</name>
    <dbReference type="NCBI Taxonomy" id="46514"/>
    <lineage>
        <taxon>Eukaryota</taxon>
        <taxon>Metazoa</taxon>
        <taxon>Echinodermata</taxon>
        <taxon>Eleutherozoa</taxon>
        <taxon>Asterozoa</taxon>
        <taxon>Asteroidea</taxon>
        <taxon>Valvatacea</taxon>
        <taxon>Valvatida</taxon>
        <taxon>Asterinidae</taxon>
        <taxon>Patiria</taxon>
    </lineage>
</organism>
<dbReference type="InterPro" id="IPR050801">
    <property type="entry name" value="Ca-Dep_Lectins_ImmuneDev"/>
</dbReference>
<dbReference type="AlphaFoldDB" id="A0A913ZX69"/>
<evidence type="ECO:0000313" key="2">
    <source>
        <dbReference type="EnsemblMetazoa" id="XP_038056114.1"/>
    </source>
</evidence>
<sequence length="245" mass="27893">MAAFSLGVAVRALGAHNRGECRQEDLKVPSDSVSIIAPYEAGEGGCMFFLCNGSLSIYIQGTDSYQIGKVCRQTPTMTRLLLLAFFLATFAAIVSAECPGGYTERGSSGNCYKVYNSYKKYCIYARQICKDEGGWVATIRNDEDQDWINNLYKQHRQSPCNQYYWIGANDLKNEGTFVWHQDGSAVTYTSRWEGGEPNNKDNEDCARVNSDNMSWNDEDYDRSREYCFVCEMFPRSFPWYYVVKS</sequence>
<name>A0A913ZX69_PATMI</name>
<feature type="domain" description="C-type lectin" evidence="1">
    <location>
        <begin position="107"/>
        <end position="226"/>
    </location>
</feature>
<dbReference type="OrthoDB" id="441660at2759"/>
<evidence type="ECO:0000313" key="3">
    <source>
        <dbReference type="Proteomes" id="UP000887568"/>
    </source>
</evidence>
<dbReference type="SMART" id="SM00034">
    <property type="entry name" value="CLECT"/>
    <property type="match status" value="1"/>
</dbReference>
<dbReference type="Pfam" id="PF00059">
    <property type="entry name" value="Lectin_C"/>
    <property type="match status" value="1"/>
</dbReference>
<dbReference type="EnsemblMetazoa" id="XM_038200186.1">
    <property type="protein sequence ID" value="XP_038056114.1"/>
    <property type="gene ID" value="LOC119728113"/>
</dbReference>
<dbReference type="PANTHER" id="PTHR22801:SF63">
    <property type="entry name" value="C-TYPE LECTIN DOMAIN-CONTAINING PROTEIN"/>
    <property type="match status" value="1"/>
</dbReference>
<evidence type="ECO:0000259" key="1">
    <source>
        <dbReference type="PROSITE" id="PS50041"/>
    </source>
</evidence>
<dbReference type="SUPFAM" id="SSF56436">
    <property type="entry name" value="C-type lectin-like"/>
    <property type="match status" value="1"/>
</dbReference>
<accession>A0A913ZX69</accession>
<dbReference type="GeneID" id="119728113"/>
<dbReference type="PROSITE" id="PS50041">
    <property type="entry name" value="C_TYPE_LECTIN_2"/>
    <property type="match status" value="1"/>
</dbReference>
<dbReference type="PANTHER" id="PTHR22801">
    <property type="entry name" value="LITHOSTATHINE"/>
    <property type="match status" value="1"/>
</dbReference>
<dbReference type="Proteomes" id="UP000887568">
    <property type="component" value="Unplaced"/>
</dbReference>
<dbReference type="InterPro" id="IPR016186">
    <property type="entry name" value="C-type_lectin-like/link_sf"/>
</dbReference>
<reference evidence="2" key="1">
    <citation type="submission" date="2022-11" db="UniProtKB">
        <authorList>
            <consortium name="EnsemblMetazoa"/>
        </authorList>
    </citation>
    <scope>IDENTIFICATION</scope>
</reference>
<proteinExistence type="predicted"/>
<dbReference type="Gene3D" id="3.10.100.10">
    <property type="entry name" value="Mannose-Binding Protein A, subunit A"/>
    <property type="match status" value="1"/>
</dbReference>
<dbReference type="InterPro" id="IPR001304">
    <property type="entry name" value="C-type_lectin-like"/>
</dbReference>
<keyword evidence="3" id="KW-1185">Reference proteome</keyword>
<protein>
    <recommendedName>
        <fullName evidence="1">C-type lectin domain-containing protein</fullName>
    </recommendedName>
</protein>
<dbReference type="CDD" id="cd00037">
    <property type="entry name" value="CLECT"/>
    <property type="match status" value="1"/>
</dbReference>